<sequence length="194" mass="20593">MTTRDVAARASPTRHTAEVRRDPPRQVQAGTRSTGAPCTAAGGALTGGVALLTAVKTHVPRDFLHIDVYPGDTNIISYRHLHTGVLSDQKLNSSRLASGLALRFLVPLREGEKVRHPGTSPSVHGQRRGLCRLHGEDCPLQIFAGATAGSELPLAGMWPRSVTQTGLDGWGTENKEQPPPGLSLGALGAVTFRE</sequence>
<reference evidence="1" key="2">
    <citation type="submission" date="2025-03" db="EMBL/GenBank/DDBJ databases">
        <authorList>
            <consortium name="ELIXIR-Norway"/>
            <consortium name="Elixir Norway"/>
        </authorList>
    </citation>
    <scope>NUCLEOTIDE SEQUENCE</scope>
</reference>
<name>A0AC59ZRU5_RANTA</name>
<reference evidence="1" key="1">
    <citation type="submission" date="2023-05" db="EMBL/GenBank/DDBJ databases">
        <authorList>
            <consortium name="ELIXIR-Norway"/>
        </authorList>
    </citation>
    <scope>NUCLEOTIDE SEQUENCE</scope>
</reference>
<dbReference type="EMBL" id="OX596117">
    <property type="protein sequence ID" value="CAN0495219.1"/>
    <property type="molecule type" value="Genomic_DNA"/>
</dbReference>
<gene>
    <name evidence="1" type="ORF">MRATA1EN22A_LOCUS21942</name>
</gene>
<evidence type="ECO:0000313" key="2">
    <source>
        <dbReference type="Proteomes" id="UP001162501"/>
    </source>
</evidence>
<dbReference type="Proteomes" id="UP001162501">
    <property type="component" value="Chromosome 33"/>
</dbReference>
<protein>
    <submittedName>
        <fullName evidence="1">Uncharacterized protein</fullName>
    </submittedName>
</protein>
<proteinExistence type="predicted"/>
<organism evidence="1 2">
    <name type="scientific">Rangifer tarandus platyrhynchus</name>
    <name type="common">Svalbard reindeer</name>
    <dbReference type="NCBI Taxonomy" id="3082113"/>
    <lineage>
        <taxon>Eukaryota</taxon>
        <taxon>Metazoa</taxon>
        <taxon>Chordata</taxon>
        <taxon>Craniata</taxon>
        <taxon>Vertebrata</taxon>
        <taxon>Euteleostomi</taxon>
        <taxon>Mammalia</taxon>
        <taxon>Eutheria</taxon>
        <taxon>Laurasiatheria</taxon>
        <taxon>Artiodactyla</taxon>
        <taxon>Ruminantia</taxon>
        <taxon>Pecora</taxon>
        <taxon>Cervidae</taxon>
        <taxon>Odocoileinae</taxon>
        <taxon>Rangifer</taxon>
    </lineage>
</organism>
<evidence type="ECO:0000313" key="1">
    <source>
        <dbReference type="EMBL" id="CAN0495219.1"/>
    </source>
</evidence>
<accession>A0AC59ZRU5</accession>